<dbReference type="EMBL" id="VSSQ01055480">
    <property type="protein sequence ID" value="MPN09376.1"/>
    <property type="molecule type" value="Genomic_DNA"/>
</dbReference>
<feature type="transmembrane region" description="Helical" evidence="2">
    <location>
        <begin position="6"/>
        <end position="26"/>
    </location>
</feature>
<dbReference type="AlphaFoldDB" id="A0A645F6U6"/>
<keyword evidence="2" id="KW-0472">Membrane</keyword>
<gene>
    <name evidence="3" type="ORF">SDC9_156665</name>
</gene>
<feature type="region of interest" description="Disordered" evidence="1">
    <location>
        <begin position="35"/>
        <end position="61"/>
    </location>
</feature>
<evidence type="ECO:0008006" key="4">
    <source>
        <dbReference type="Google" id="ProtNLM"/>
    </source>
</evidence>
<reference evidence="3" key="1">
    <citation type="submission" date="2019-08" db="EMBL/GenBank/DDBJ databases">
        <authorList>
            <person name="Kucharzyk K."/>
            <person name="Murdoch R.W."/>
            <person name="Higgins S."/>
            <person name="Loffler F."/>
        </authorList>
    </citation>
    <scope>NUCLEOTIDE SEQUENCE</scope>
</reference>
<protein>
    <recommendedName>
        <fullName evidence="4">DUF4834 domain-containing protein</fullName>
    </recommendedName>
</protein>
<evidence type="ECO:0000313" key="3">
    <source>
        <dbReference type="EMBL" id="MPN09376.1"/>
    </source>
</evidence>
<dbReference type="InterPro" id="IPR032272">
    <property type="entry name" value="DUF4834"/>
</dbReference>
<name>A0A645F6U6_9ZZZZ</name>
<proteinExistence type="predicted"/>
<dbReference type="Pfam" id="PF16118">
    <property type="entry name" value="DUF4834"/>
    <property type="match status" value="1"/>
</dbReference>
<accession>A0A645F6U6</accession>
<sequence>MNFLFFLFFLVIGIGVVVLLLILGFLRTIFGFGRRKNTFPGQESDNNKRNGNPFSSSKQKAKIFDKQEGEYVDYEELKD</sequence>
<keyword evidence="2" id="KW-0812">Transmembrane</keyword>
<evidence type="ECO:0000256" key="2">
    <source>
        <dbReference type="SAM" id="Phobius"/>
    </source>
</evidence>
<keyword evidence="2" id="KW-1133">Transmembrane helix</keyword>
<evidence type="ECO:0000256" key="1">
    <source>
        <dbReference type="SAM" id="MobiDB-lite"/>
    </source>
</evidence>
<feature type="compositionally biased region" description="Polar residues" evidence="1">
    <location>
        <begin position="39"/>
        <end position="58"/>
    </location>
</feature>
<comment type="caution">
    <text evidence="3">The sequence shown here is derived from an EMBL/GenBank/DDBJ whole genome shotgun (WGS) entry which is preliminary data.</text>
</comment>
<organism evidence="3">
    <name type="scientific">bioreactor metagenome</name>
    <dbReference type="NCBI Taxonomy" id="1076179"/>
    <lineage>
        <taxon>unclassified sequences</taxon>
        <taxon>metagenomes</taxon>
        <taxon>ecological metagenomes</taxon>
    </lineage>
</organism>